<dbReference type="AlphaFoldDB" id="A0A2X2J020"/>
<dbReference type="PANTHER" id="PTHR46889:SF4">
    <property type="entry name" value="TRANSPOSASE INSO FOR INSERTION SEQUENCE ELEMENT IS911B-RELATED"/>
    <property type="match status" value="1"/>
</dbReference>
<name>A0A2X2J020_SPHMU</name>
<dbReference type="SUPFAM" id="SSF53098">
    <property type="entry name" value="Ribonuclease H-like"/>
    <property type="match status" value="1"/>
</dbReference>
<proteinExistence type="predicted"/>
<sequence length="231" mass="26474">MGVGSRSYYAWQKRSQQTKSGKCSNLEDKIKAIYFDKKQRYGSPRLTAELLDDGIKVSRNTVAKYMKKMGLRSKIGKKFKATTDSKHAHKIMDNVLDRNFKASEPSKVWVSDITYIHTKEGFLYLTTILDLYDRKCIGWSISDGMKTEETSLAAWKMAIKHRKLSPGLIFHSDRGVQYACEKFSNTLDSYKIIIRSMSRKGNCWDNAVAESFFKTLKSEQIYGNKLITVSS</sequence>
<dbReference type="InterPro" id="IPR050900">
    <property type="entry name" value="Transposase_IS3/IS150/IS904"/>
</dbReference>
<reference evidence="2 3" key="1">
    <citation type="submission" date="2018-06" db="EMBL/GenBank/DDBJ databases">
        <authorList>
            <consortium name="Pathogen Informatics"/>
            <person name="Doyle S."/>
        </authorList>
    </citation>
    <scope>NUCLEOTIDE SEQUENCE [LARGE SCALE GENOMIC DNA]</scope>
    <source>
        <strain evidence="2 3">NCTC11343</strain>
    </source>
</reference>
<protein>
    <submittedName>
        <fullName evidence="2">Integrase core domain</fullName>
    </submittedName>
</protein>
<accession>A0A2X2J020</accession>
<dbReference type="Proteomes" id="UP000251241">
    <property type="component" value="Unassembled WGS sequence"/>
</dbReference>
<dbReference type="InterPro" id="IPR036397">
    <property type="entry name" value="RNaseH_sf"/>
</dbReference>
<evidence type="ECO:0000313" key="2">
    <source>
        <dbReference type="EMBL" id="SPZ84966.1"/>
    </source>
</evidence>
<dbReference type="NCBIfam" id="NF033516">
    <property type="entry name" value="transpos_IS3"/>
    <property type="match status" value="1"/>
</dbReference>
<dbReference type="PANTHER" id="PTHR46889">
    <property type="entry name" value="TRANSPOSASE INSF FOR INSERTION SEQUENCE IS3B-RELATED"/>
    <property type="match status" value="1"/>
</dbReference>
<dbReference type="Pfam" id="PF13276">
    <property type="entry name" value="HTH_21"/>
    <property type="match status" value="1"/>
</dbReference>
<organism evidence="2 3">
    <name type="scientific">Sphingobacterium multivorum</name>
    <dbReference type="NCBI Taxonomy" id="28454"/>
    <lineage>
        <taxon>Bacteria</taxon>
        <taxon>Pseudomonadati</taxon>
        <taxon>Bacteroidota</taxon>
        <taxon>Sphingobacteriia</taxon>
        <taxon>Sphingobacteriales</taxon>
        <taxon>Sphingobacteriaceae</taxon>
        <taxon>Sphingobacterium</taxon>
    </lineage>
</organism>
<feature type="domain" description="Integrase catalytic" evidence="1">
    <location>
        <begin position="101"/>
        <end position="231"/>
    </location>
</feature>
<evidence type="ECO:0000313" key="3">
    <source>
        <dbReference type="Proteomes" id="UP000251241"/>
    </source>
</evidence>
<dbReference type="InterPro" id="IPR012337">
    <property type="entry name" value="RNaseH-like_sf"/>
</dbReference>
<dbReference type="InterPro" id="IPR025948">
    <property type="entry name" value="HTH-like_dom"/>
</dbReference>
<dbReference type="GO" id="GO:0015074">
    <property type="term" value="P:DNA integration"/>
    <property type="evidence" value="ECO:0007669"/>
    <property type="project" value="InterPro"/>
</dbReference>
<dbReference type="Gene3D" id="3.30.420.10">
    <property type="entry name" value="Ribonuclease H-like superfamily/Ribonuclease H"/>
    <property type="match status" value="1"/>
</dbReference>
<gene>
    <name evidence="2" type="ORF">NCTC11343_01522</name>
</gene>
<dbReference type="EMBL" id="UAUU01000005">
    <property type="protein sequence ID" value="SPZ84966.1"/>
    <property type="molecule type" value="Genomic_DNA"/>
</dbReference>
<dbReference type="GO" id="GO:0003676">
    <property type="term" value="F:nucleic acid binding"/>
    <property type="evidence" value="ECO:0007669"/>
    <property type="project" value="InterPro"/>
</dbReference>
<evidence type="ECO:0000259" key="1">
    <source>
        <dbReference type="PROSITE" id="PS50994"/>
    </source>
</evidence>
<dbReference type="InterPro" id="IPR001584">
    <property type="entry name" value="Integrase_cat-core"/>
</dbReference>
<dbReference type="InterPro" id="IPR048020">
    <property type="entry name" value="Transpos_IS3"/>
</dbReference>
<dbReference type="PROSITE" id="PS50994">
    <property type="entry name" value="INTEGRASE"/>
    <property type="match status" value="1"/>
</dbReference>
<dbReference type="Pfam" id="PF00665">
    <property type="entry name" value="rve"/>
    <property type="match status" value="1"/>
</dbReference>